<feature type="compositionally biased region" description="Basic and acidic residues" evidence="1">
    <location>
        <begin position="76"/>
        <end position="85"/>
    </location>
</feature>
<comment type="caution">
    <text evidence="2">The sequence shown here is derived from an EMBL/GenBank/DDBJ whole genome shotgun (WGS) entry which is preliminary data.</text>
</comment>
<dbReference type="Proteomes" id="UP000729402">
    <property type="component" value="Unassembled WGS sequence"/>
</dbReference>
<protein>
    <submittedName>
        <fullName evidence="2">Uncharacterized protein</fullName>
    </submittedName>
</protein>
<evidence type="ECO:0000313" key="2">
    <source>
        <dbReference type="EMBL" id="KAG8040800.1"/>
    </source>
</evidence>
<evidence type="ECO:0000256" key="1">
    <source>
        <dbReference type="SAM" id="MobiDB-lite"/>
    </source>
</evidence>
<dbReference type="EMBL" id="JAAALK010001676">
    <property type="protein sequence ID" value="KAG8040800.1"/>
    <property type="molecule type" value="Genomic_DNA"/>
</dbReference>
<keyword evidence="3" id="KW-1185">Reference proteome</keyword>
<accession>A0A8J5UWI5</accession>
<reference evidence="2" key="1">
    <citation type="journal article" date="2021" name="bioRxiv">
        <title>Whole Genome Assembly and Annotation of Northern Wild Rice, Zizania palustris L., Supports a Whole Genome Duplication in the Zizania Genus.</title>
        <authorList>
            <person name="Haas M."/>
            <person name="Kono T."/>
            <person name="Macchietto M."/>
            <person name="Millas R."/>
            <person name="McGilp L."/>
            <person name="Shao M."/>
            <person name="Duquette J."/>
            <person name="Hirsch C.N."/>
            <person name="Kimball J."/>
        </authorList>
    </citation>
    <scope>NUCLEOTIDE SEQUENCE</scope>
    <source>
        <tissue evidence="2">Fresh leaf tissue</tissue>
    </source>
</reference>
<proteinExistence type="predicted"/>
<evidence type="ECO:0000313" key="3">
    <source>
        <dbReference type="Proteomes" id="UP000729402"/>
    </source>
</evidence>
<organism evidence="2 3">
    <name type="scientific">Zizania palustris</name>
    <name type="common">Northern wild rice</name>
    <dbReference type="NCBI Taxonomy" id="103762"/>
    <lineage>
        <taxon>Eukaryota</taxon>
        <taxon>Viridiplantae</taxon>
        <taxon>Streptophyta</taxon>
        <taxon>Embryophyta</taxon>
        <taxon>Tracheophyta</taxon>
        <taxon>Spermatophyta</taxon>
        <taxon>Magnoliopsida</taxon>
        <taxon>Liliopsida</taxon>
        <taxon>Poales</taxon>
        <taxon>Poaceae</taxon>
        <taxon>BOP clade</taxon>
        <taxon>Oryzoideae</taxon>
        <taxon>Oryzeae</taxon>
        <taxon>Zizaniinae</taxon>
        <taxon>Zizania</taxon>
    </lineage>
</organism>
<name>A0A8J5UWI5_ZIZPA</name>
<sequence length="141" mass="14792">MLGGLGPLPKWVGANAVEAAHVAPLRSPSRHPFSRQNVGAITHPLGCSPQYKRVPPNLVWSQLIPAKTLPPPPPIHPRDGLRDAIQEAQDGGGRRLGLPVPPHTAEDEEGGLRLVDQISTPEMPPTQKGGGDGANLDAGEA</sequence>
<feature type="region of interest" description="Disordered" evidence="1">
    <location>
        <begin position="69"/>
        <end position="141"/>
    </location>
</feature>
<gene>
    <name evidence="2" type="ORF">GUJ93_ZPchr0662g2874</name>
</gene>
<dbReference type="AlphaFoldDB" id="A0A8J5UWI5"/>
<reference evidence="2" key="2">
    <citation type="submission" date="2021-02" db="EMBL/GenBank/DDBJ databases">
        <authorList>
            <person name="Kimball J.A."/>
            <person name="Haas M.W."/>
            <person name="Macchietto M."/>
            <person name="Kono T."/>
            <person name="Duquette J."/>
            <person name="Shao M."/>
        </authorList>
    </citation>
    <scope>NUCLEOTIDE SEQUENCE</scope>
    <source>
        <tissue evidence="2">Fresh leaf tissue</tissue>
    </source>
</reference>